<sequence>MKYPKKLSKGDTIGLVAPSSFVPKERELKCKEVIESLGYSVKMSDNISDNYGGFMAGDGKTRGMWINKMFADPDVDAIFCVRGGDGGSRAMSYIDVDIVKSNPKIFVGYSDITSMHLLFNQKCNLVTFHGPMVSSNMIDDYDEQTAKSLKDAINADEYYEFKNTNGFDIEVLKDGMAEAPIVGGNLSLLSASIGTPYEIQPKGKILFIEEVGEDVPRLERYAYHLKDAGKYDGVAGIILGQFADCGNEVMPEYTPVKDFEDILKDIKVPIMYNIQSGHDTPMMTIPLGAVCKMDTSSRSIKFKVER</sequence>
<dbReference type="PANTHER" id="PTHR30237">
    <property type="entry name" value="MURAMOYLTETRAPEPTIDE CARBOXYPEPTIDASE"/>
    <property type="match status" value="1"/>
</dbReference>
<dbReference type="Proteomes" id="UP000295500">
    <property type="component" value="Unassembled WGS sequence"/>
</dbReference>
<dbReference type="EMBL" id="SNXO01000009">
    <property type="protein sequence ID" value="TDP57931.1"/>
    <property type="molecule type" value="Genomic_DNA"/>
</dbReference>
<dbReference type="Pfam" id="PF02016">
    <property type="entry name" value="Peptidase_S66"/>
    <property type="match status" value="1"/>
</dbReference>
<dbReference type="GO" id="GO:0008236">
    <property type="term" value="F:serine-type peptidase activity"/>
    <property type="evidence" value="ECO:0007669"/>
    <property type="project" value="UniProtKB-KW"/>
</dbReference>
<dbReference type="Gene3D" id="3.40.50.10740">
    <property type="entry name" value="Class I glutamine amidotransferase-like"/>
    <property type="match status" value="1"/>
</dbReference>
<keyword evidence="3" id="KW-0645">Protease</keyword>
<reference evidence="9 10" key="1">
    <citation type="submission" date="2019-03" db="EMBL/GenBank/DDBJ databases">
        <title>Genomic Encyclopedia of Type Strains, Phase IV (KMG-IV): sequencing the most valuable type-strain genomes for metagenomic binning, comparative biology and taxonomic classification.</title>
        <authorList>
            <person name="Goeker M."/>
        </authorList>
    </citation>
    <scope>NUCLEOTIDE SEQUENCE [LARGE SCALE GENOMIC DNA]</scope>
    <source>
        <strain evidence="9 10">DSM 28287</strain>
    </source>
</reference>
<feature type="active site" description="Nucleophile" evidence="6">
    <location>
        <position position="110"/>
    </location>
</feature>
<keyword evidence="2 9" id="KW-0121">Carboxypeptidase</keyword>
<dbReference type="RefSeq" id="WP_166635360.1">
    <property type="nucleotide sequence ID" value="NZ_SNXO01000009.1"/>
</dbReference>
<comment type="caution">
    <text evidence="9">The sequence shown here is derived from an EMBL/GenBank/DDBJ whole genome shotgun (WGS) entry which is preliminary data.</text>
</comment>
<dbReference type="PANTHER" id="PTHR30237:SF2">
    <property type="entry name" value="MUREIN TETRAPEPTIDE CARBOXYPEPTIDASE"/>
    <property type="match status" value="1"/>
</dbReference>
<dbReference type="InterPro" id="IPR027478">
    <property type="entry name" value="LdcA_N"/>
</dbReference>
<dbReference type="InterPro" id="IPR040449">
    <property type="entry name" value="Peptidase_S66_N"/>
</dbReference>
<proteinExistence type="inferred from homology"/>
<evidence type="ECO:0000259" key="7">
    <source>
        <dbReference type="Pfam" id="PF02016"/>
    </source>
</evidence>
<dbReference type="PIRSF" id="PIRSF028757">
    <property type="entry name" value="LD-carboxypeptidase"/>
    <property type="match status" value="1"/>
</dbReference>
<evidence type="ECO:0000256" key="1">
    <source>
        <dbReference type="ARBA" id="ARBA00010233"/>
    </source>
</evidence>
<dbReference type="InterPro" id="IPR029062">
    <property type="entry name" value="Class_I_gatase-like"/>
</dbReference>
<keyword evidence="10" id="KW-1185">Reference proteome</keyword>
<dbReference type="Pfam" id="PF17676">
    <property type="entry name" value="Peptidase_S66C"/>
    <property type="match status" value="1"/>
</dbReference>
<comment type="similarity">
    <text evidence="1">Belongs to the peptidase S66 family.</text>
</comment>
<dbReference type="GO" id="GO:0006508">
    <property type="term" value="P:proteolysis"/>
    <property type="evidence" value="ECO:0007669"/>
    <property type="project" value="UniProtKB-KW"/>
</dbReference>
<evidence type="ECO:0000256" key="6">
    <source>
        <dbReference type="PIRSR" id="PIRSR028757-1"/>
    </source>
</evidence>
<dbReference type="Gene3D" id="3.50.30.60">
    <property type="entry name" value="LD-carboxypeptidase A C-terminal domain-like"/>
    <property type="match status" value="1"/>
</dbReference>
<gene>
    <name evidence="9" type="ORF">EV211_10941</name>
</gene>
<evidence type="ECO:0000256" key="5">
    <source>
        <dbReference type="ARBA" id="ARBA00022825"/>
    </source>
</evidence>
<evidence type="ECO:0000313" key="10">
    <source>
        <dbReference type="Proteomes" id="UP000295500"/>
    </source>
</evidence>
<feature type="active site" description="Charge relay system" evidence="6">
    <location>
        <position position="278"/>
    </location>
</feature>
<dbReference type="AlphaFoldDB" id="A0A4R6Q6U8"/>
<dbReference type="InterPro" id="IPR040921">
    <property type="entry name" value="Peptidase_S66C"/>
</dbReference>
<dbReference type="InterPro" id="IPR027461">
    <property type="entry name" value="Carboxypeptidase_A_C_sf"/>
</dbReference>
<protein>
    <submittedName>
        <fullName evidence="9">Muramoyltetrapeptide carboxypeptidase</fullName>
    </submittedName>
</protein>
<dbReference type="InterPro" id="IPR003507">
    <property type="entry name" value="S66_fam"/>
</dbReference>
<evidence type="ECO:0000313" key="9">
    <source>
        <dbReference type="EMBL" id="TDP57931.1"/>
    </source>
</evidence>
<keyword evidence="5" id="KW-0720">Serine protease</keyword>
<feature type="active site" description="Charge relay system" evidence="6">
    <location>
        <position position="209"/>
    </location>
</feature>
<dbReference type="SUPFAM" id="SSF52317">
    <property type="entry name" value="Class I glutamine amidotransferase-like"/>
    <property type="match status" value="1"/>
</dbReference>
<evidence type="ECO:0000256" key="4">
    <source>
        <dbReference type="ARBA" id="ARBA00022801"/>
    </source>
</evidence>
<feature type="domain" description="LD-carboxypeptidase C-terminal" evidence="8">
    <location>
        <begin position="179"/>
        <end position="292"/>
    </location>
</feature>
<dbReference type="GO" id="GO:0004180">
    <property type="term" value="F:carboxypeptidase activity"/>
    <property type="evidence" value="ECO:0007669"/>
    <property type="project" value="UniProtKB-KW"/>
</dbReference>
<dbReference type="SUPFAM" id="SSF141986">
    <property type="entry name" value="LD-carboxypeptidase A C-terminal domain-like"/>
    <property type="match status" value="1"/>
</dbReference>
<evidence type="ECO:0000256" key="2">
    <source>
        <dbReference type="ARBA" id="ARBA00022645"/>
    </source>
</evidence>
<keyword evidence="4" id="KW-0378">Hydrolase</keyword>
<evidence type="ECO:0000256" key="3">
    <source>
        <dbReference type="ARBA" id="ARBA00022670"/>
    </source>
</evidence>
<accession>A0A4R6Q6U8</accession>
<name>A0A4R6Q6U8_9FIRM</name>
<organism evidence="9 10">
    <name type="scientific">Aminicella lysinilytica</name>
    <dbReference type="NCBI Taxonomy" id="433323"/>
    <lineage>
        <taxon>Bacteria</taxon>
        <taxon>Bacillati</taxon>
        <taxon>Bacillota</taxon>
        <taxon>Clostridia</taxon>
        <taxon>Peptostreptococcales</taxon>
        <taxon>Anaerovoracaceae</taxon>
        <taxon>Aminicella</taxon>
    </lineage>
</organism>
<feature type="domain" description="LD-carboxypeptidase N-terminal" evidence="7">
    <location>
        <begin position="13"/>
        <end position="130"/>
    </location>
</feature>
<evidence type="ECO:0000259" key="8">
    <source>
        <dbReference type="Pfam" id="PF17676"/>
    </source>
</evidence>
<dbReference type="CDD" id="cd07025">
    <property type="entry name" value="Peptidase_S66"/>
    <property type="match status" value="1"/>
</dbReference>